<sequence length="137" mass="15598">MWEQEQLALQCCERMSRRFYWLLDRHETDQILGMVHEACTWMRAGAPHTGHEAMRRIMDGRPRDVLGRHLVCNAVAGMTGPDEIEVTFDLLYQAAPKPAEPGGPALPQPARLLSGLDRYRREGGAWTLVFKEVPPLF</sequence>
<evidence type="ECO:0000313" key="2">
    <source>
        <dbReference type="EMBL" id="MBP2293340.1"/>
    </source>
</evidence>
<evidence type="ECO:0000259" key="1">
    <source>
        <dbReference type="Pfam" id="PF12680"/>
    </source>
</evidence>
<dbReference type="RefSeq" id="WP_209767273.1">
    <property type="nucleotide sequence ID" value="NZ_JAGINP010000010.1"/>
</dbReference>
<dbReference type="EMBL" id="JAGINP010000010">
    <property type="protein sequence ID" value="MBP2293340.1"/>
    <property type="molecule type" value="Genomic_DNA"/>
</dbReference>
<dbReference type="InterPro" id="IPR032710">
    <property type="entry name" value="NTF2-like_dom_sf"/>
</dbReference>
<reference evidence="2 3" key="1">
    <citation type="submission" date="2021-03" db="EMBL/GenBank/DDBJ databases">
        <title>Genomic Encyclopedia of Type Strains, Phase III (KMG-III): the genomes of soil and plant-associated and newly described type strains.</title>
        <authorList>
            <person name="Whitman W."/>
        </authorList>
    </citation>
    <scope>NUCLEOTIDE SEQUENCE [LARGE SCALE GENOMIC DNA]</scope>
    <source>
        <strain evidence="2 3">IMMIB AFH-6</strain>
    </source>
</reference>
<accession>A0ABS4SL93</accession>
<dbReference type="Gene3D" id="3.10.450.50">
    <property type="match status" value="1"/>
</dbReference>
<name>A0ABS4SL93_9PROT</name>
<evidence type="ECO:0000313" key="3">
    <source>
        <dbReference type="Proteomes" id="UP000781958"/>
    </source>
</evidence>
<protein>
    <recommendedName>
        <fullName evidence="1">SnoaL-like domain-containing protein</fullName>
    </recommendedName>
</protein>
<dbReference type="Pfam" id="PF12680">
    <property type="entry name" value="SnoaL_2"/>
    <property type="match status" value="1"/>
</dbReference>
<organism evidence="2 3">
    <name type="scientific">Azospirillum rugosum</name>
    <dbReference type="NCBI Taxonomy" id="416170"/>
    <lineage>
        <taxon>Bacteria</taxon>
        <taxon>Pseudomonadati</taxon>
        <taxon>Pseudomonadota</taxon>
        <taxon>Alphaproteobacteria</taxon>
        <taxon>Rhodospirillales</taxon>
        <taxon>Azospirillaceae</taxon>
        <taxon>Azospirillum</taxon>
    </lineage>
</organism>
<keyword evidence="3" id="KW-1185">Reference proteome</keyword>
<dbReference type="SUPFAM" id="SSF54427">
    <property type="entry name" value="NTF2-like"/>
    <property type="match status" value="1"/>
</dbReference>
<comment type="caution">
    <text evidence="2">The sequence shown here is derived from an EMBL/GenBank/DDBJ whole genome shotgun (WGS) entry which is preliminary data.</text>
</comment>
<proteinExistence type="predicted"/>
<gene>
    <name evidence="2" type="ORF">J2851_003123</name>
</gene>
<dbReference type="Proteomes" id="UP000781958">
    <property type="component" value="Unassembled WGS sequence"/>
</dbReference>
<dbReference type="InterPro" id="IPR037401">
    <property type="entry name" value="SnoaL-like"/>
</dbReference>
<feature type="domain" description="SnoaL-like" evidence="1">
    <location>
        <begin position="17"/>
        <end position="127"/>
    </location>
</feature>